<dbReference type="AlphaFoldDB" id="A0AAD4NGX9"/>
<name>A0AAD4NGX9_9BILA</name>
<accession>A0AAD4NGX9</accession>
<evidence type="ECO:0000313" key="3">
    <source>
        <dbReference type="Proteomes" id="UP001201812"/>
    </source>
</evidence>
<protein>
    <submittedName>
        <fullName evidence="2">Uncharacterized protein</fullName>
    </submittedName>
</protein>
<sequence length="204" mass="22884">MDPAVVIGADFYERTSNHYYKPTISETKQKMRFGSANSGIMQNLPKPKYGSCWNGSASTIYSTAPKYNKTSTINLALNRPTLRTKENVKKRLLKKIIALLALKDASKKKSFAEQYCQRKGDRTHSSSSQCSSHSFELLPTIVEETESDLISLEEEEFEVSRESSRHNSDASSFSDLQKDVTKGQNPYFTKSALPMMSTTLRSSA</sequence>
<evidence type="ECO:0000313" key="2">
    <source>
        <dbReference type="EMBL" id="KAI1728041.1"/>
    </source>
</evidence>
<reference evidence="2" key="1">
    <citation type="submission" date="2022-01" db="EMBL/GenBank/DDBJ databases">
        <title>Genome Sequence Resource for Two Populations of Ditylenchus destructor, the Migratory Endoparasitic Phytonematode.</title>
        <authorList>
            <person name="Zhang H."/>
            <person name="Lin R."/>
            <person name="Xie B."/>
        </authorList>
    </citation>
    <scope>NUCLEOTIDE SEQUENCE</scope>
    <source>
        <strain evidence="2">BazhouSP</strain>
    </source>
</reference>
<keyword evidence="3" id="KW-1185">Reference proteome</keyword>
<feature type="region of interest" description="Disordered" evidence="1">
    <location>
        <begin position="153"/>
        <end position="204"/>
    </location>
</feature>
<evidence type="ECO:0000256" key="1">
    <source>
        <dbReference type="SAM" id="MobiDB-lite"/>
    </source>
</evidence>
<organism evidence="2 3">
    <name type="scientific">Ditylenchus destructor</name>
    <dbReference type="NCBI Taxonomy" id="166010"/>
    <lineage>
        <taxon>Eukaryota</taxon>
        <taxon>Metazoa</taxon>
        <taxon>Ecdysozoa</taxon>
        <taxon>Nematoda</taxon>
        <taxon>Chromadorea</taxon>
        <taxon>Rhabditida</taxon>
        <taxon>Tylenchina</taxon>
        <taxon>Tylenchomorpha</taxon>
        <taxon>Sphaerularioidea</taxon>
        <taxon>Anguinidae</taxon>
        <taxon>Anguininae</taxon>
        <taxon>Ditylenchus</taxon>
    </lineage>
</organism>
<feature type="compositionally biased region" description="Basic and acidic residues" evidence="1">
    <location>
        <begin position="158"/>
        <end position="168"/>
    </location>
</feature>
<dbReference type="EMBL" id="JAKKPZ010000001">
    <property type="protein sequence ID" value="KAI1728041.1"/>
    <property type="molecule type" value="Genomic_DNA"/>
</dbReference>
<proteinExistence type="predicted"/>
<comment type="caution">
    <text evidence="2">The sequence shown here is derived from an EMBL/GenBank/DDBJ whole genome shotgun (WGS) entry which is preliminary data.</text>
</comment>
<gene>
    <name evidence="2" type="ORF">DdX_00191</name>
</gene>
<dbReference type="Proteomes" id="UP001201812">
    <property type="component" value="Unassembled WGS sequence"/>
</dbReference>